<evidence type="ECO:0000313" key="2">
    <source>
        <dbReference type="EMBL" id="QSR26863.1"/>
    </source>
</evidence>
<dbReference type="EMBL" id="CP022295">
    <property type="protein sequence ID" value="QSR26863.1"/>
    <property type="molecule type" value="Genomic_DNA"/>
</dbReference>
<proteinExistence type="predicted"/>
<dbReference type="SUPFAM" id="SSF46955">
    <property type="entry name" value="Putative DNA-binding domain"/>
    <property type="match status" value="1"/>
</dbReference>
<dbReference type="Proteomes" id="UP000662818">
    <property type="component" value="Chromosome"/>
</dbReference>
<dbReference type="InterPro" id="IPR009061">
    <property type="entry name" value="DNA-bd_dom_put_sf"/>
</dbReference>
<gene>
    <name evidence="2" type="ORF">CFH99_14630</name>
</gene>
<reference evidence="2 3" key="1">
    <citation type="submission" date="2017-06" db="EMBL/GenBank/DDBJ databases">
        <title>Complete Genome Sequence of the Soil Carbazole-Degrading Bacterium Nocardioides aromaticivorans IC177.</title>
        <authorList>
            <person name="Vejarano F."/>
            <person name="Suzuki-Minakuchi C."/>
            <person name="Ohtsubo Y."/>
            <person name="Tsuda M."/>
            <person name="Okada K."/>
            <person name="Nojiri H."/>
        </authorList>
    </citation>
    <scope>NUCLEOTIDE SEQUENCE [LARGE SCALE GENOMIC DNA]</scope>
    <source>
        <strain evidence="2 3">IC177</strain>
    </source>
</reference>
<organism evidence="2 3">
    <name type="scientific">Nocardioides aromaticivorans</name>
    <dbReference type="NCBI Taxonomy" id="200618"/>
    <lineage>
        <taxon>Bacteria</taxon>
        <taxon>Bacillati</taxon>
        <taxon>Actinomycetota</taxon>
        <taxon>Actinomycetes</taxon>
        <taxon>Propionibacteriales</taxon>
        <taxon>Nocardioidaceae</taxon>
        <taxon>Nocardioides</taxon>
    </lineage>
</organism>
<keyword evidence="2" id="KW-0238">DNA-binding</keyword>
<sequence length="73" mass="8500">MTDDTTREPERIDALLTIEEVAELLRMPAASLRYWRGLGTGPRGFIIGRRLRYVRDDVFHWLVEQRDNDPTAA</sequence>
<dbReference type="GO" id="GO:0003677">
    <property type="term" value="F:DNA binding"/>
    <property type="evidence" value="ECO:0007669"/>
    <property type="project" value="UniProtKB-KW"/>
</dbReference>
<protein>
    <submittedName>
        <fullName evidence="2">DNA-binding protein</fullName>
    </submittedName>
</protein>
<evidence type="ECO:0000259" key="1">
    <source>
        <dbReference type="Pfam" id="PF12728"/>
    </source>
</evidence>
<evidence type="ECO:0000313" key="3">
    <source>
        <dbReference type="Proteomes" id="UP000662818"/>
    </source>
</evidence>
<name>A0ABX7PM20_9ACTN</name>
<dbReference type="Pfam" id="PF12728">
    <property type="entry name" value="HTH_17"/>
    <property type="match status" value="1"/>
</dbReference>
<dbReference type="InterPro" id="IPR041657">
    <property type="entry name" value="HTH_17"/>
</dbReference>
<feature type="domain" description="Helix-turn-helix" evidence="1">
    <location>
        <begin position="15"/>
        <end position="65"/>
    </location>
</feature>
<keyword evidence="3" id="KW-1185">Reference proteome</keyword>
<accession>A0ABX7PM20</accession>
<dbReference type="RefSeq" id="WP_207006008.1">
    <property type="nucleotide sequence ID" value="NZ_CP022295.1"/>
</dbReference>